<name>A0A3G3IIS9_9ARCH</name>
<protein>
    <submittedName>
        <fullName evidence="2">Uncharacterized protein</fullName>
    </submittedName>
</protein>
<dbReference type="EMBL" id="CP017686">
    <property type="protein sequence ID" value="AYQ55767.1"/>
    <property type="molecule type" value="Genomic_DNA"/>
</dbReference>
<feature type="transmembrane region" description="Helical" evidence="1">
    <location>
        <begin position="110"/>
        <end position="126"/>
    </location>
</feature>
<proteinExistence type="predicted"/>
<keyword evidence="1" id="KW-1133">Transmembrane helix</keyword>
<gene>
    <name evidence="2" type="ORF">BKD89_08225</name>
</gene>
<dbReference type="OMA" id="IVVIWSY"/>
<keyword evidence="1" id="KW-0812">Transmembrane</keyword>
<evidence type="ECO:0000313" key="3">
    <source>
        <dbReference type="Proteomes" id="UP000273278"/>
    </source>
</evidence>
<reference evidence="2 3" key="1">
    <citation type="submission" date="2016-10" db="EMBL/GenBank/DDBJ databases">
        <title>Complete genome of the TMA-utilizing, human hosted archaeon Methanomethylophilus alvus Gen. nov, sp. nov., strain Mx-05, derived from a pure culture.</title>
        <authorList>
            <person name="Brugere J.-F."/>
            <person name="Ben Hania W."/>
            <person name="Chaudhary P.P."/>
            <person name="Gaci N."/>
            <person name="Borrel G."/>
            <person name="Cao Van Tuat L."/>
            <person name="Fardeau M.-L."/>
            <person name="Harris H.M.B."/>
            <person name="O'Toole P.W."/>
            <person name="Ollivier B."/>
        </authorList>
    </citation>
    <scope>NUCLEOTIDE SEQUENCE [LARGE SCALE GENOMIC DNA]</scope>
    <source>
        <strain evidence="2 3">Mx-05</strain>
    </source>
</reference>
<accession>A0A3G3IIS9</accession>
<evidence type="ECO:0000256" key="1">
    <source>
        <dbReference type="SAM" id="Phobius"/>
    </source>
</evidence>
<dbReference type="Proteomes" id="UP000273278">
    <property type="component" value="Chromosome"/>
</dbReference>
<sequence length="130" mass="14325">MHAYIMVKKKGSEGHGILTSFLGGFIFTLILVVVIPVVCNHYIQPIVEDAVGDNAFMWFSSSLIVTLIMLGFMLLFMIVFGGGAILKKFGIIGVIALILAYWALGNLPGAILPVACILIMFLWQRHKDRN</sequence>
<feature type="transmembrane region" description="Helical" evidence="1">
    <location>
        <begin position="21"/>
        <end position="43"/>
    </location>
</feature>
<dbReference type="AlphaFoldDB" id="A0A3G3IIS9"/>
<feature type="transmembrane region" description="Helical" evidence="1">
    <location>
        <begin position="55"/>
        <end position="78"/>
    </location>
</feature>
<keyword evidence="1" id="KW-0472">Membrane</keyword>
<organism evidence="2 3">
    <name type="scientific">Methanomethylophilus alvi</name>
    <dbReference type="NCBI Taxonomy" id="1291540"/>
    <lineage>
        <taxon>Archaea</taxon>
        <taxon>Methanobacteriati</taxon>
        <taxon>Thermoplasmatota</taxon>
        <taxon>Thermoplasmata</taxon>
        <taxon>Methanomassiliicoccales</taxon>
        <taxon>Methanomethylophilaceae</taxon>
        <taxon>Methanomethylophilus</taxon>
    </lineage>
</organism>
<evidence type="ECO:0000313" key="2">
    <source>
        <dbReference type="EMBL" id="AYQ55767.1"/>
    </source>
</evidence>